<dbReference type="GO" id="GO:0016791">
    <property type="term" value="F:phosphatase activity"/>
    <property type="evidence" value="ECO:0007669"/>
    <property type="project" value="UniProtKB-ARBA"/>
</dbReference>
<dbReference type="AlphaFoldDB" id="A0A420XGR6"/>
<dbReference type="InterPro" id="IPR006379">
    <property type="entry name" value="HAD-SF_hydro_IIB"/>
</dbReference>
<proteinExistence type="predicted"/>
<dbReference type="SFLD" id="SFLDG01140">
    <property type="entry name" value="C2.B:_Phosphomannomutase_and_P"/>
    <property type="match status" value="1"/>
</dbReference>
<sequence>MKALTDPIKVIFFDIDETLYYKKETRIPTSITEQVLPRLKEKGIIPAISTGRTYGAFPDALKPLLNEKGFELFVTINGQYNLYKNEIITQYPLTQERVSRVIQKLNTLGIEYGVVTADEIAVSKNTEQVEVSLRPIKSDYIVDPDHHLHHQVFQLLAFFEEDRIQDIIDADVLEDDLKEVRWHQYSVDLLNKHNSKAKGITDVLAHFGIGIDNSMAFGDGLNDVEMLSTVGYGVAMGNAEPSVKELADYVTLPIEQDGVLVALEKLGVI</sequence>
<dbReference type="SFLD" id="SFLDS00003">
    <property type="entry name" value="Haloacid_Dehalogenase"/>
    <property type="match status" value="1"/>
</dbReference>
<dbReference type="PANTHER" id="PTHR10000:SF25">
    <property type="entry name" value="PHOSPHATASE YKRA-RELATED"/>
    <property type="match status" value="1"/>
</dbReference>
<organism evidence="1 2">
    <name type="scientific">Otariodibacter oris</name>
    <dbReference type="NCBI Taxonomy" id="1032623"/>
    <lineage>
        <taxon>Bacteria</taxon>
        <taxon>Pseudomonadati</taxon>
        <taxon>Pseudomonadota</taxon>
        <taxon>Gammaproteobacteria</taxon>
        <taxon>Pasteurellales</taxon>
        <taxon>Pasteurellaceae</taxon>
        <taxon>Otariodibacter</taxon>
    </lineage>
</organism>
<comment type="caution">
    <text evidence="1">The sequence shown here is derived from an EMBL/GenBank/DDBJ whole genome shotgun (WGS) entry which is preliminary data.</text>
</comment>
<dbReference type="GO" id="GO:0000287">
    <property type="term" value="F:magnesium ion binding"/>
    <property type="evidence" value="ECO:0007669"/>
    <property type="project" value="UniProtKB-ARBA"/>
</dbReference>
<keyword evidence="2" id="KW-1185">Reference proteome</keyword>
<dbReference type="EMBL" id="RBJC01000005">
    <property type="protein sequence ID" value="RKR72696.1"/>
    <property type="molecule type" value="Genomic_DNA"/>
</dbReference>
<dbReference type="InterPro" id="IPR036412">
    <property type="entry name" value="HAD-like_sf"/>
</dbReference>
<dbReference type="InterPro" id="IPR023214">
    <property type="entry name" value="HAD_sf"/>
</dbReference>
<dbReference type="InterPro" id="IPR000150">
    <property type="entry name" value="Cof"/>
</dbReference>
<gene>
    <name evidence="1" type="ORF">DES31_0861</name>
</gene>
<dbReference type="Gene3D" id="3.30.1240.10">
    <property type="match status" value="1"/>
</dbReference>
<evidence type="ECO:0000313" key="2">
    <source>
        <dbReference type="Proteomes" id="UP000280099"/>
    </source>
</evidence>
<dbReference type="NCBIfam" id="TIGR00099">
    <property type="entry name" value="Cof-subfamily"/>
    <property type="match status" value="1"/>
</dbReference>
<evidence type="ECO:0000313" key="1">
    <source>
        <dbReference type="EMBL" id="RKR72696.1"/>
    </source>
</evidence>
<name>A0A420XGR6_9PAST</name>
<reference evidence="1 2" key="1">
    <citation type="submission" date="2018-10" db="EMBL/GenBank/DDBJ databases">
        <title>Genomic Encyclopedia of Type Strains, Phase IV (KMG-IV): sequencing the most valuable type-strain genomes for metagenomic binning, comparative biology and taxonomic classification.</title>
        <authorList>
            <person name="Goeker M."/>
        </authorList>
    </citation>
    <scope>NUCLEOTIDE SEQUENCE [LARGE SCALE GENOMIC DNA]</scope>
    <source>
        <strain evidence="1 2">DSM 23800</strain>
    </source>
</reference>
<dbReference type="Proteomes" id="UP000280099">
    <property type="component" value="Unassembled WGS sequence"/>
</dbReference>
<protein>
    <recommendedName>
        <fullName evidence="3">Cof subfamily protein (Haloacid dehalogenase superfamily)/HAD superfamily hydrolase (TIGR01484 family)</fullName>
    </recommendedName>
</protein>
<dbReference type="Pfam" id="PF08282">
    <property type="entry name" value="Hydrolase_3"/>
    <property type="match status" value="1"/>
</dbReference>
<dbReference type="NCBIfam" id="TIGR01484">
    <property type="entry name" value="HAD-SF-IIB"/>
    <property type="match status" value="1"/>
</dbReference>
<accession>A0A420XGR6</accession>
<dbReference type="OrthoDB" id="3180855at2"/>
<dbReference type="Gene3D" id="3.40.50.1000">
    <property type="entry name" value="HAD superfamily/HAD-like"/>
    <property type="match status" value="1"/>
</dbReference>
<dbReference type="PANTHER" id="PTHR10000">
    <property type="entry name" value="PHOSPHOSERINE PHOSPHATASE"/>
    <property type="match status" value="1"/>
</dbReference>
<dbReference type="SUPFAM" id="SSF56784">
    <property type="entry name" value="HAD-like"/>
    <property type="match status" value="1"/>
</dbReference>
<dbReference type="RefSeq" id="WP_121122390.1">
    <property type="nucleotide sequence ID" value="NZ_CP016604.1"/>
</dbReference>
<evidence type="ECO:0008006" key="3">
    <source>
        <dbReference type="Google" id="ProtNLM"/>
    </source>
</evidence>
<dbReference type="PROSITE" id="PS01229">
    <property type="entry name" value="COF_2"/>
    <property type="match status" value="1"/>
</dbReference>
<dbReference type="GO" id="GO:0005829">
    <property type="term" value="C:cytosol"/>
    <property type="evidence" value="ECO:0007669"/>
    <property type="project" value="TreeGrafter"/>
</dbReference>